<dbReference type="OrthoDB" id="2666041at2"/>
<dbReference type="EMBL" id="QYZD01000024">
    <property type="protein sequence ID" value="RJG21440.1"/>
    <property type="molecule type" value="Genomic_DNA"/>
</dbReference>
<evidence type="ECO:0000313" key="1">
    <source>
        <dbReference type="EMBL" id="RJG21440.1"/>
    </source>
</evidence>
<organism evidence="1 2">
    <name type="scientific">Paenibacillus thiaminolyticus</name>
    <name type="common">Bacillus thiaminolyticus</name>
    <dbReference type="NCBI Taxonomy" id="49283"/>
    <lineage>
        <taxon>Bacteria</taxon>
        <taxon>Bacillati</taxon>
        <taxon>Bacillota</taxon>
        <taxon>Bacilli</taxon>
        <taxon>Bacillales</taxon>
        <taxon>Paenibacillaceae</taxon>
        <taxon>Paenibacillus</taxon>
    </lineage>
</organism>
<protein>
    <submittedName>
        <fullName evidence="1">Uncharacterized protein</fullName>
    </submittedName>
</protein>
<comment type="caution">
    <text evidence="1">The sequence shown here is derived from an EMBL/GenBank/DDBJ whole genome shotgun (WGS) entry which is preliminary data.</text>
</comment>
<proteinExistence type="predicted"/>
<dbReference type="AlphaFoldDB" id="A0A3A3GFA0"/>
<name>A0A3A3GFA0_PANTH</name>
<reference evidence="1 2" key="1">
    <citation type="submission" date="2018-09" db="EMBL/GenBank/DDBJ databases">
        <title>Paenibacillus SK2017-BO5.</title>
        <authorList>
            <person name="Piskunova J.V."/>
            <person name="Dubiley S.A."/>
            <person name="Severinov K.V."/>
        </authorList>
    </citation>
    <scope>NUCLEOTIDE SEQUENCE [LARGE SCALE GENOMIC DNA]</scope>
    <source>
        <strain evidence="1 2">BO5</strain>
    </source>
</reference>
<gene>
    <name evidence="1" type="ORF">DQX05_21445</name>
</gene>
<dbReference type="Proteomes" id="UP000266177">
    <property type="component" value="Unassembled WGS sequence"/>
</dbReference>
<accession>A0A3A3GFA0</accession>
<sequence>MNDLNASQSEGRAFSKNTGLSLEDAVDLKTYLFLTDHVNLPDTKNGKYYYKGYFHPDMHVAYGWEKALKAELSPVEKAWFEQLKVHELAESKMMRCKKECRIVKLNRGNQ</sequence>
<evidence type="ECO:0000313" key="2">
    <source>
        <dbReference type="Proteomes" id="UP000266177"/>
    </source>
</evidence>
<dbReference type="RefSeq" id="WP_119795515.1">
    <property type="nucleotide sequence ID" value="NZ_QYZD01000024.1"/>
</dbReference>